<evidence type="ECO:0000313" key="3">
    <source>
        <dbReference type="Proteomes" id="UP000326396"/>
    </source>
</evidence>
<dbReference type="AlphaFoldDB" id="A0A5N6PWI6"/>
<sequence>MSSSKREIDSNVFVSQIIVNDTSDLQQSIDVSAMEEQKTAEQSLKEFEMMNEAPNNADQDNEMLEPLNTFIMKTQSKKNKQKKTQSVEESVNTTQVQPKKRKKQKKPKSVHFPFDEKRLIVRCAISDLTKFIESLSSSQKKAVAEMGFEEILYLRLNAIPSAFAYWLLRNYNPETDSINDGEREIQLSSSLIEEVLYIYQKEKNKAKWCKQPKKLQEIDFNKLQEYEEMLAIFGQKESVDEEDEALQKLSQGKMCSKSQHQ</sequence>
<evidence type="ECO:0000313" key="2">
    <source>
        <dbReference type="EMBL" id="KAD7117266.1"/>
    </source>
</evidence>
<dbReference type="EMBL" id="SZYD01000002">
    <property type="protein sequence ID" value="KAD7117266.1"/>
    <property type="molecule type" value="Genomic_DNA"/>
</dbReference>
<gene>
    <name evidence="2" type="ORF">E3N88_04534</name>
</gene>
<feature type="compositionally biased region" description="Basic residues" evidence="1">
    <location>
        <begin position="98"/>
        <end position="109"/>
    </location>
</feature>
<evidence type="ECO:0000256" key="1">
    <source>
        <dbReference type="SAM" id="MobiDB-lite"/>
    </source>
</evidence>
<feature type="compositionally biased region" description="Polar residues" evidence="1">
    <location>
        <begin position="87"/>
        <end position="96"/>
    </location>
</feature>
<dbReference type="Proteomes" id="UP000326396">
    <property type="component" value="Linkage Group LG10"/>
</dbReference>
<accession>A0A5N6PWI6</accession>
<feature type="region of interest" description="Disordered" evidence="1">
    <location>
        <begin position="237"/>
        <end position="261"/>
    </location>
</feature>
<keyword evidence="3" id="KW-1185">Reference proteome</keyword>
<name>A0A5N6PWI6_9ASTR</name>
<reference evidence="2 3" key="1">
    <citation type="submission" date="2019-05" db="EMBL/GenBank/DDBJ databases">
        <title>Mikania micrantha, genome provides insights into the molecular mechanism of rapid growth.</title>
        <authorList>
            <person name="Liu B."/>
        </authorList>
    </citation>
    <scope>NUCLEOTIDE SEQUENCE [LARGE SCALE GENOMIC DNA]</scope>
    <source>
        <strain evidence="2">NLD-2019</strain>
        <tissue evidence="2">Leaf</tissue>
    </source>
</reference>
<dbReference type="OrthoDB" id="1752500at2759"/>
<feature type="region of interest" description="Disordered" evidence="1">
    <location>
        <begin position="75"/>
        <end position="110"/>
    </location>
</feature>
<organism evidence="2 3">
    <name type="scientific">Mikania micrantha</name>
    <name type="common">bitter vine</name>
    <dbReference type="NCBI Taxonomy" id="192012"/>
    <lineage>
        <taxon>Eukaryota</taxon>
        <taxon>Viridiplantae</taxon>
        <taxon>Streptophyta</taxon>
        <taxon>Embryophyta</taxon>
        <taxon>Tracheophyta</taxon>
        <taxon>Spermatophyta</taxon>
        <taxon>Magnoliopsida</taxon>
        <taxon>eudicotyledons</taxon>
        <taxon>Gunneridae</taxon>
        <taxon>Pentapetalae</taxon>
        <taxon>asterids</taxon>
        <taxon>campanulids</taxon>
        <taxon>Asterales</taxon>
        <taxon>Asteraceae</taxon>
        <taxon>Asteroideae</taxon>
        <taxon>Heliantheae alliance</taxon>
        <taxon>Eupatorieae</taxon>
        <taxon>Mikania</taxon>
    </lineage>
</organism>
<protein>
    <submittedName>
        <fullName evidence="2">Uncharacterized protein</fullName>
    </submittedName>
</protein>
<proteinExistence type="predicted"/>
<comment type="caution">
    <text evidence="2">The sequence shown here is derived from an EMBL/GenBank/DDBJ whole genome shotgun (WGS) entry which is preliminary data.</text>
</comment>